<dbReference type="RefSeq" id="WP_135591472.1">
    <property type="nucleotide sequence ID" value="NZ_RQEZ01000030.1"/>
</dbReference>
<protein>
    <submittedName>
        <fullName evidence="1">DUF1564 domain-containing protein</fullName>
    </submittedName>
</protein>
<dbReference type="InterPro" id="IPR011458">
    <property type="entry name" value="DUF1564"/>
</dbReference>
<evidence type="ECO:0000313" key="1">
    <source>
        <dbReference type="EMBL" id="TGK34949.1"/>
    </source>
</evidence>
<evidence type="ECO:0000313" key="2">
    <source>
        <dbReference type="Proteomes" id="UP000298277"/>
    </source>
</evidence>
<reference evidence="1" key="1">
    <citation type="journal article" date="2019" name="PLoS Negl. Trop. Dis.">
        <title>Revisiting the worldwide diversity of Leptospira species in the environment.</title>
        <authorList>
            <person name="Vincent A.T."/>
            <person name="Schiettekatte O."/>
            <person name="Bourhy P."/>
            <person name="Veyrier F.J."/>
            <person name="Picardeau M."/>
        </authorList>
    </citation>
    <scope>NUCLEOTIDE SEQUENCE [LARGE SCALE GENOMIC DNA]</scope>
    <source>
        <strain evidence="1">201800299</strain>
    </source>
</reference>
<comment type="caution">
    <text evidence="1">The sequence shown here is derived from an EMBL/GenBank/DDBJ whole genome shotgun (WGS) entry which is preliminary data.</text>
</comment>
<dbReference type="Pfam" id="PF07600">
    <property type="entry name" value="DUF1564"/>
    <property type="match status" value="1"/>
</dbReference>
<keyword evidence="2" id="KW-1185">Reference proteome</keyword>
<dbReference type="Proteomes" id="UP000298277">
    <property type="component" value="Unassembled WGS sequence"/>
</dbReference>
<name>A0A5F1Z0A1_9LEPT</name>
<sequence>MGVLVLSSDHTIDSVLRERESEIVTLLVPEETLSLYPEEDRKDLPKRIPGLLAIYGKYMTSIPRIGKKAGRTLYQPSEGKKKMVRINVRLNSGTWSFLGMLAHVHGVSRCFLFNYLLSLDRVGVGESIVLTMNDGGPTFHRNYSYILHLDLQNNRITRSLKCQPESTFYVIDYLDWFDP</sequence>
<dbReference type="AlphaFoldDB" id="A0A5F1Z0A1"/>
<accession>A0A5F1Z0A1</accession>
<organism evidence="1 2">
    <name type="scientific">Leptospira gomenensis</name>
    <dbReference type="NCBI Taxonomy" id="2484974"/>
    <lineage>
        <taxon>Bacteria</taxon>
        <taxon>Pseudomonadati</taxon>
        <taxon>Spirochaetota</taxon>
        <taxon>Spirochaetia</taxon>
        <taxon>Leptospirales</taxon>
        <taxon>Leptospiraceae</taxon>
        <taxon>Leptospira</taxon>
    </lineage>
</organism>
<dbReference type="EMBL" id="RQFA01000033">
    <property type="protein sequence ID" value="TGK34949.1"/>
    <property type="molecule type" value="Genomic_DNA"/>
</dbReference>
<proteinExistence type="predicted"/>
<dbReference type="OrthoDB" id="336902at2"/>
<gene>
    <name evidence="1" type="ORF">EHQ17_07925</name>
</gene>